<dbReference type="AlphaFoldDB" id="A0A5J4ZIW9"/>
<evidence type="ECO:0000256" key="5">
    <source>
        <dbReference type="ARBA" id="ARBA00022989"/>
    </source>
</evidence>
<evidence type="ECO:0000256" key="6">
    <source>
        <dbReference type="ARBA" id="ARBA00023034"/>
    </source>
</evidence>
<keyword evidence="10" id="KW-1185">Reference proteome</keyword>
<keyword evidence="2" id="KW-0328">Glycosyltransferase</keyword>
<sequence>MRLEDGRTAQQLKTWIWQSELVSKAGNFYTLVLSWSAHLLFFWILFENVMSLHRTKATIIGLFEAGRVNEWVVTEKLGDTLKTTKAGTKTAAKRPRLRIGERLHLLELGIGAFLFYCGCYNIMFGKNNFFLYLYVQSIAFFIVGFGYVGTFVPTS</sequence>
<organism evidence="9 10">
    <name type="scientific">Nyssa sinensis</name>
    <dbReference type="NCBI Taxonomy" id="561372"/>
    <lineage>
        <taxon>Eukaryota</taxon>
        <taxon>Viridiplantae</taxon>
        <taxon>Streptophyta</taxon>
        <taxon>Embryophyta</taxon>
        <taxon>Tracheophyta</taxon>
        <taxon>Spermatophyta</taxon>
        <taxon>Magnoliopsida</taxon>
        <taxon>eudicotyledons</taxon>
        <taxon>Gunneridae</taxon>
        <taxon>Pentapetalae</taxon>
        <taxon>asterids</taxon>
        <taxon>Cornales</taxon>
        <taxon>Nyssaceae</taxon>
        <taxon>Nyssa</taxon>
    </lineage>
</organism>
<gene>
    <name evidence="9" type="ORF">F0562_016104</name>
</gene>
<accession>A0A5J4ZIW9</accession>
<dbReference type="GO" id="GO:0000139">
    <property type="term" value="C:Golgi membrane"/>
    <property type="evidence" value="ECO:0007669"/>
    <property type="project" value="UniProtKB-SubCell"/>
</dbReference>
<dbReference type="OrthoDB" id="909561at2759"/>
<dbReference type="GO" id="GO:0051753">
    <property type="term" value="F:mannan synthase activity"/>
    <property type="evidence" value="ECO:0007669"/>
    <property type="project" value="TreeGrafter"/>
</dbReference>
<evidence type="ECO:0000256" key="7">
    <source>
        <dbReference type="ARBA" id="ARBA00023136"/>
    </source>
</evidence>
<evidence type="ECO:0000256" key="4">
    <source>
        <dbReference type="ARBA" id="ARBA00022692"/>
    </source>
</evidence>
<evidence type="ECO:0000256" key="1">
    <source>
        <dbReference type="ARBA" id="ARBA00004394"/>
    </source>
</evidence>
<dbReference type="Proteomes" id="UP000325577">
    <property type="component" value="Linkage Group LG7"/>
</dbReference>
<keyword evidence="7 8" id="KW-0472">Membrane</keyword>
<keyword evidence="6" id="KW-0333">Golgi apparatus</keyword>
<dbReference type="EMBL" id="CM018050">
    <property type="protein sequence ID" value="KAA8518630.1"/>
    <property type="molecule type" value="Genomic_DNA"/>
</dbReference>
<feature type="transmembrane region" description="Helical" evidence="8">
    <location>
        <begin position="28"/>
        <end position="46"/>
    </location>
</feature>
<reference evidence="9 10" key="1">
    <citation type="submission" date="2019-09" db="EMBL/GenBank/DDBJ databases">
        <title>A chromosome-level genome assembly of the Chinese tupelo Nyssa sinensis.</title>
        <authorList>
            <person name="Yang X."/>
            <person name="Kang M."/>
            <person name="Yang Y."/>
            <person name="Xiong H."/>
            <person name="Wang M."/>
            <person name="Zhang Z."/>
            <person name="Wang Z."/>
            <person name="Wu H."/>
            <person name="Ma T."/>
            <person name="Liu J."/>
            <person name="Xi Z."/>
        </authorList>
    </citation>
    <scope>NUCLEOTIDE SEQUENCE [LARGE SCALE GENOMIC DNA]</scope>
    <source>
        <strain evidence="9">J267</strain>
        <tissue evidence="9">Leaf</tissue>
    </source>
</reference>
<protein>
    <submittedName>
        <fullName evidence="9">Uncharacterized protein</fullName>
    </submittedName>
</protein>
<evidence type="ECO:0000256" key="2">
    <source>
        <dbReference type="ARBA" id="ARBA00022676"/>
    </source>
</evidence>
<keyword evidence="3" id="KW-0808">Transferase</keyword>
<dbReference type="PANTHER" id="PTHR32044">
    <property type="entry name" value="GLUCOMANNAN 4-BETA-MANNOSYLTRANSFERASE 9"/>
    <property type="match status" value="1"/>
</dbReference>
<feature type="transmembrane region" description="Helical" evidence="8">
    <location>
        <begin position="103"/>
        <end position="123"/>
    </location>
</feature>
<comment type="subcellular location">
    <subcellularLocation>
        <location evidence="1">Golgi apparatus membrane</location>
    </subcellularLocation>
</comment>
<keyword evidence="4 8" id="KW-0812">Transmembrane</keyword>
<evidence type="ECO:0000256" key="8">
    <source>
        <dbReference type="SAM" id="Phobius"/>
    </source>
</evidence>
<proteinExistence type="predicted"/>
<name>A0A5J4ZIW9_9ASTE</name>
<keyword evidence="5 8" id="KW-1133">Transmembrane helix</keyword>
<dbReference type="PANTHER" id="PTHR32044:SF77">
    <property type="entry name" value="GLUCOMANNAN 4-BETA-MANNOSYLTRANSFERASE 9"/>
    <property type="match status" value="1"/>
</dbReference>
<evidence type="ECO:0000256" key="3">
    <source>
        <dbReference type="ARBA" id="ARBA00022679"/>
    </source>
</evidence>
<evidence type="ECO:0000313" key="9">
    <source>
        <dbReference type="EMBL" id="KAA8518630.1"/>
    </source>
</evidence>
<evidence type="ECO:0000313" key="10">
    <source>
        <dbReference type="Proteomes" id="UP000325577"/>
    </source>
</evidence>
<feature type="transmembrane region" description="Helical" evidence="8">
    <location>
        <begin position="129"/>
        <end position="152"/>
    </location>
</feature>